<accession>A0ABD2X8U6</accession>
<feature type="compositionally biased region" description="Polar residues" evidence="1">
    <location>
        <begin position="166"/>
        <end position="183"/>
    </location>
</feature>
<dbReference type="PANTHER" id="PTHR47331:SF1">
    <property type="entry name" value="GAG-LIKE PROTEIN"/>
    <property type="match status" value="1"/>
</dbReference>
<evidence type="ECO:0000313" key="2">
    <source>
        <dbReference type="EMBL" id="KAL3401418.1"/>
    </source>
</evidence>
<feature type="region of interest" description="Disordered" evidence="1">
    <location>
        <begin position="275"/>
        <end position="299"/>
    </location>
</feature>
<gene>
    <name evidence="2" type="ORF">TKK_005265</name>
</gene>
<proteinExistence type="predicted"/>
<dbReference type="PANTHER" id="PTHR47331">
    <property type="entry name" value="PHD-TYPE DOMAIN-CONTAINING PROTEIN"/>
    <property type="match status" value="1"/>
</dbReference>
<comment type="caution">
    <text evidence="2">The sequence shown here is derived from an EMBL/GenBank/DDBJ whole genome shotgun (WGS) entry which is preliminary data.</text>
</comment>
<dbReference type="EMBL" id="JBJJXI010000045">
    <property type="protein sequence ID" value="KAL3401418.1"/>
    <property type="molecule type" value="Genomic_DNA"/>
</dbReference>
<dbReference type="Proteomes" id="UP001627154">
    <property type="component" value="Unassembled WGS sequence"/>
</dbReference>
<name>A0ABD2X8U6_9HYME</name>
<keyword evidence="3" id="KW-1185">Reference proteome</keyword>
<feature type="compositionally biased region" description="Basic and acidic residues" evidence="1">
    <location>
        <begin position="198"/>
        <end position="209"/>
    </location>
</feature>
<sequence length="577" mass="64995">MAVDLFKCETRELYYERSYSYEDLLEESKERTHATGLLQLYYSKYRDLTKDSAHLIILVAKDKNKKQFQKALKNGIKPVIDNYMDITTTLVINNQVSDDDHKSVLAFILLPQIIKYALKTKADQWKPTKFESLKVFIQPIDVNSAYFIGWDLVLFLERRIQTLEQSRNTSEPLEPASQQQKNRGSNHRRILANNTQVEDARDNRSRPRCDLSQGSHWLHRCFKFIAMSPQQRGEVCRSKCLCMNCLNKSHSIDRRPSASRCLICQGKHHTKLHIGNNKVSRSRNNAEETSSSMGALSGNEGDEAGINTFATLTRADVLLATAMVLVVDTNGRPMPIRALIDPCSEGSFLSQRVANQLHLSIGRVSLDVVGMGATVSSRACSEVECEIRSSRSPDFARKCSMIILQELTRLLPQKTVKVEDWPHVKGLVLADPQFNVPARIDCVLGTDAYQSFILDGLRNGPDNTPVAQKTVFGWILTGAAFQASNLERSTIRALPITTEPFAGTTDVEKMFRQIRVHPDDVDWQPVLWRKDSTNPIEDFRCTTVTYGSAAAPFLALRVMKQLAKDGSNGYPEASHEL</sequence>
<evidence type="ECO:0000313" key="3">
    <source>
        <dbReference type="Proteomes" id="UP001627154"/>
    </source>
</evidence>
<feature type="region of interest" description="Disordered" evidence="1">
    <location>
        <begin position="166"/>
        <end position="210"/>
    </location>
</feature>
<feature type="compositionally biased region" description="Polar residues" evidence="1">
    <location>
        <begin position="277"/>
        <end position="294"/>
    </location>
</feature>
<evidence type="ECO:0008006" key="4">
    <source>
        <dbReference type="Google" id="ProtNLM"/>
    </source>
</evidence>
<evidence type="ECO:0000256" key="1">
    <source>
        <dbReference type="SAM" id="MobiDB-lite"/>
    </source>
</evidence>
<organism evidence="2 3">
    <name type="scientific">Trichogramma kaykai</name>
    <dbReference type="NCBI Taxonomy" id="54128"/>
    <lineage>
        <taxon>Eukaryota</taxon>
        <taxon>Metazoa</taxon>
        <taxon>Ecdysozoa</taxon>
        <taxon>Arthropoda</taxon>
        <taxon>Hexapoda</taxon>
        <taxon>Insecta</taxon>
        <taxon>Pterygota</taxon>
        <taxon>Neoptera</taxon>
        <taxon>Endopterygota</taxon>
        <taxon>Hymenoptera</taxon>
        <taxon>Apocrita</taxon>
        <taxon>Proctotrupomorpha</taxon>
        <taxon>Chalcidoidea</taxon>
        <taxon>Trichogrammatidae</taxon>
        <taxon>Trichogramma</taxon>
    </lineage>
</organism>
<reference evidence="2 3" key="1">
    <citation type="journal article" date="2024" name="bioRxiv">
        <title>A reference genome for Trichogramma kaykai: A tiny desert-dwelling parasitoid wasp with competing sex-ratio distorters.</title>
        <authorList>
            <person name="Culotta J."/>
            <person name="Lindsey A.R."/>
        </authorList>
    </citation>
    <scope>NUCLEOTIDE SEQUENCE [LARGE SCALE GENOMIC DNA]</scope>
    <source>
        <strain evidence="2 3">KSX58</strain>
    </source>
</reference>
<dbReference type="AlphaFoldDB" id="A0ABD2X8U6"/>
<protein>
    <recommendedName>
        <fullName evidence="4">Peptidase aspartic putative domain-containing protein</fullName>
    </recommendedName>
</protein>